<keyword evidence="6" id="KW-0969">Cilium</keyword>
<keyword evidence="7" id="KW-1185">Reference proteome</keyword>
<dbReference type="InterPro" id="IPR039246">
    <property type="entry name" value="Flagellar_FlgA"/>
</dbReference>
<evidence type="ECO:0000256" key="2">
    <source>
        <dbReference type="ARBA" id="ARBA00022729"/>
    </source>
</evidence>
<dbReference type="GO" id="GO:0044780">
    <property type="term" value="P:bacterial-type flagellum assembly"/>
    <property type="evidence" value="ECO:0007669"/>
    <property type="project" value="InterPro"/>
</dbReference>
<dbReference type="PANTHER" id="PTHR36307:SF1">
    <property type="entry name" value="FLAGELLA BASAL BODY P-RING FORMATION PROTEIN FLGA"/>
    <property type="match status" value="1"/>
</dbReference>
<keyword evidence="6" id="KW-0966">Cell projection</keyword>
<comment type="subcellular location">
    <subcellularLocation>
        <location evidence="1">Periplasm</location>
    </subcellularLocation>
</comment>
<dbReference type="OrthoDB" id="7171936at2"/>
<keyword evidence="3" id="KW-0574">Periplasm</keyword>
<name>A0A2U2BUB9_9PROT</name>
<comment type="caution">
    <text evidence="6">The sequence shown here is derived from an EMBL/GenBank/DDBJ whole genome shotgun (WGS) entry which is preliminary data.</text>
</comment>
<dbReference type="AlphaFoldDB" id="A0A2U2BUB9"/>
<reference evidence="7" key="1">
    <citation type="submission" date="2018-05" db="EMBL/GenBank/DDBJ databases">
        <authorList>
            <person name="Liu B.-T."/>
        </authorList>
    </citation>
    <scope>NUCLEOTIDE SEQUENCE [LARGE SCALE GENOMIC DNA]</scope>
    <source>
        <strain evidence="7">WD6-1</strain>
    </source>
</reference>
<sequence>MARLLACLIVLAATAAAPALADDAAPRTVVLKERLVSDDHVITLSDIFENAGEAGATMIARAPAPGERLSLDPDYVRREAAGAGLDWANGAGVQRVTVERAGRAVGAAEIRELIATALYAETGRAHEVELSNRNLALYAPVDSAGAPELVSLDTDSRAGLFRAEIAPWPDAEPVTVSGRAETVVDVPVLARPYARGEVIAEADIEWIRLPADRIRSDAVLEADAMAGMEARRSLRAGEALRGYDLSQPAAIARGETVALVYQVANLTLTARARALEDAPLGEPARFMNLQSNRTIEAVVEAPGRARVGANAAF</sequence>
<evidence type="ECO:0000256" key="1">
    <source>
        <dbReference type="ARBA" id="ARBA00004418"/>
    </source>
</evidence>
<dbReference type="Proteomes" id="UP000245168">
    <property type="component" value="Unassembled WGS sequence"/>
</dbReference>
<feature type="domain" description="SAF" evidence="5">
    <location>
        <begin position="184"/>
        <end position="246"/>
    </location>
</feature>
<dbReference type="InterPro" id="IPR013974">
    <property type="entry name" value="SAF"/>
</dbReference>
<feature type="signal peptide" evidence="4">
    <location>
        <begin position="1"/>
        <end position="21"/>
    </location>
</feature>
<dbReference type="EMBL" id="QEXV01000003">
    <property type="protein sequence ID" value="PWE17554.1"/>
    <property type="molecule type" value="Genomic_DNA"/>
</dbReference>
<evidence type="ECO:0000256" key="4">
    <source>
        <dbReference type="SAM" id="SignalP"/>
    </source>
</evidence>
<accession>A0A2U2BUB9</accession>
<dbReference type="Pfam" id="PF13144">
    <property type="entry name" value="ChapFlgA"/>
    <property type="match status" value="1"/>
</dbReference>
<dbReference type="Gene3D" id="3.90.1210.10">
    <property type="entry name" value="Antifreeze-like/N-acetylneuraminic acid synthase C-terminal domain"/>
    <property type="match status" value="1"/>
</dbReference>
<dbReference type="SMART" id="SM00858">
    <property type="entry name" value="SAF"/>
    <property type="match status" value="1"/>
</dbReference>
<evidence type="ECO:0000313" key="6">
    <source>
        <dbReference type="EMBL" id="PWE17554.1"/>
    </source>
</evidence>
<dbReference type="CDD" id="cd11614">
    <property type="entry name" value="SAF_CpaB_FlgA_like"/>
    <property type="match status" value="1"/>
</dbReference>
<dbReference type="Gene3D" id="2.30.30.760">
    <property type="match status" value="1"/>
</dbReference>
<organism evidence="6 7">
    <name type="scientific">Marinicauda salina</name>
    <dbReference type="NCBI Taxonomy" id="2135793"/>
    <lineage>
        <taxon>Bacteria</taxon>
        <taxon>Pseudomonadati</taxon>
        <taxon>Pseudomonadota</taxon>
        <taxon>Alphaproteobacteria</taxon>
        <taxon>Maricaulales</taxon>
        <taxon>Maricaulaceae</taxon>
        <taxon>Marinicauda</taxon>
    </lineage>
</organism>
<proteinExistence type="predicted"/>
<dbReference type="InterPro" id="IPR017585">
    <property type="entry name" value="SAF_FlgA"/>
</dbReference>
<dbReference type="NCBIfam" id="TIGR03170">
    <property type="entry name" value="flgA_cterm"/>
    <property type="match status" value="1"/>
</dbReference>
<feature type="chain" id="PRO_5015751112" evidence="4">
    <location>
        <begin position="22"/>
        <end position="313"/>
    </location>
</feature>
<dbReference type="RefSeq" id="WP_109252785.1">
    <property type="nucleotide sequence ID" value="NZ_QEXV01000003.1"/>
</dbReference>
<keyword evidence="2 4" id="KW-0732">Signal</keyword>
<keyword evidence="6" id="KW-0282">Flagellum</keyword>
<dbReference type="PANTHER" id="PTHR36307">
    <property type="entry name" value="FLAGELLA BASAL BODY P-RING FORMATION PROTEIN FLGA"/>
    <property type="match status" value="1"/>
</dbReference>
<dbReference type="GO" id="GO:0042597">
    <property type="term" value="C:periplasmic space"/>
    <property type="evidence" value="ECO:0007669"/>
    <property type="project" value="UniProtKB-SubCell"/>
</dbReference>
<gene>
    <name evidence="6" type="primary">flgA</name>
    <name evidence="6" type="ORF">DDZ18_07740</name>
</gene>
<evidence type="ECO:0000259" key="5">
    <source>
        <dbReference type="SMART" id="SM00858"/>
    </source>
</evidence>
<evidence type="ECO:0000256" key="3">
    <source>
        <dbReference type="ARBA" id="ARBA00022764"/>
    </source>
</evidence>
<protein>
    <submittedName>
        <fullName evidence="6">Flagella basal body P-ring formation protein FlgA</fullName>
    </submittedName>
</protein>
<evidence type="ECO:0000313" key="7">
    <source>
        <dbReference type="Proteomes" id="UP000245168"/>
    </source>
</evidence>